<dbReference type="Gene3D" id="3.30.420.260">
    <property type="match status" value="1"/>
</dbReference>
<protein>
    <submittedName>
        <fullName evidence="1">DUF3822 family protein</fullName>
    </submittedName>
</protein>
<dbReference type="OrthoDB" id="658622at2"/>
<dbReference type="EMBL" id="CP035107">
    <property type="protein sequence ID" value="QAR30974.1"/>
    <property type="molecule type" value="Genomic_DNA"/>
</dbReference>
<accession>A0A410JS73</accession>
<dbReference type="RefSeq" id="WP_128501437.1">
    <property type="nucleotide sequence ID" value="NZ_CP035107.1"/>
</dbReference>
<name>A0A410JS73_ORNRH</name>
<dbReference type="CDD" id="cd24013">
    <property type="entry name" value="ASKHA_ATPase_BT3980-like"/>
    <property type="match status" value="1"/>
</dbReference>
<sequence length="250" mass="29436">MSSNILSILFEKDGFSFCSFKDQKIIATDFTPYEVNSEVAIELVLENKIKDNLYLKQEYDQVYAQVLGEQFCIVPSEYYQQEKDNELWISFNTDLYENDKVVNEKLVNTDAHFLYSYPIEIEQMLSKIYPKYEISSASSAFLNAISTDNETPEVFVNIHHRSVEILCLKNQKLLFYNVFSVQSENDIIYYILNVYKQLSLDTNQDKLYFFGNEEDWEGLIKKLLNFVRHVIPGVNDATELQYYTHYLKLL</sequence>
<gene>
    <name evidence="1" type="ORF">EQP59_06295</name>
</gene>
<dbReference type="InterPro" id="IPR024213">
    <property type="entry name" value="DUF3822"/>
</dbReference>
<dbReference type="Pfam" id="PF12864">
    <property type="entry name" value="DUF3822"/>
    <property type="match status" value="1"/>
</dbReference>
<evidence type="ECO:0000313" key="1">
    <source>
        <dbReference type="EMBL" id="QAR30974.1"/>
    </source>
</evidence>
<organism evidence="1 2">
    <name type="scientific">Ornithobacterium rhinotracheale</name>
    <dbReference type="NCBI Taxonomy" id="28251"/>
    <lineage>
        <taxon>Bacteria</taxon>
        <taxon>Pseudomonadati</taxon>
        <taxon>Bacteroidota</taxon>
        <taxon>Flavobacteriia</taxon>
        <taxon>Flavobacteriales</taxon>
        <taxon>Weeksellaceae</taxon>
        <taxon>Ornithobacterium</taxon>
    </lineage>
</organism>
<dbReference type="AlphaFoldDB" id="A0A410JS73"/>
<proteinExistence type="predicted"/>
<evidence type="ECO:0000313" key="2">
    <source>
        <dbReference type="Proteomes" id="UP000287701"/>
    </source>
</evidence>
<dbReference type="Proteomes" id="UP000287701">
    <property type="component" value="Chromosome"/>
</dbReference>
<reference evidence="1 2" key="1">
    <citation type="submission" date="2019-01" db="EMBL/GenBank/DDBJ databases">
        <title>Whole Genome of Ornithobacterium rhinotracheale FARPER-174b.</title>
        <authorList>
            <person name="Tataje-Lavanda L.A."/>
            <person name="Montalvan A."/>
            <person name="Montesinos R."/>
            <person name="Zimic M."/>
            <person name="Fernandez-Sanchez M."/>
            <person name="Fernandez-Diaz M."/>
        </authorList>
    </citation>
    <scope>NUCLEOTIDE SEQUENCE [LARGE SCALE GENOMIC DNA]</scope>
    <source>
        <strain evidence="1 2">FARPER-174b</strain>
    </source>
</reference>